<dbReference type="AlphaFoldDB" id="A0A2Z7C8I1"/>
<dbReference type="OrthoDB" id="2272416at2759"/>
<accession>A0A2Z7C8I1</accession>
<gene>
    <name evidence="2" type="ORF">F511_41044</name>
</gene>
<evidence type="ECO:0000256" key="1">
    <source>
        <dbReference type="SAM" id="MobiDB-lite"/>
    </source>
</evidence>
<sequence>MNWELRTPPVLSYPSNSTSSKQSTLVETNTYPTSYLNDRSNPTLMLTDYIREMSSRTSPSLTQASKSGTKRSVLARGVQRYHSRLSRNCLPPEIGEDKLNIEEYVAKFSSLLRFAPHIADNEEAKADQFINDLNLDVFTLVNTVRPTTLAEALNRSKGVESGLLRQRRTPFEPQPFQQVPSTSQTQLYPILEGLAVTTVGKRLSSSQKENSSSEMVVLPLARVDHKKVAVVRLLGIVEIVEGNTIVSNAEECSASVIETN</sequence>
<dbReference type="EMBL" id="KQ998196">
    <property type="protein sequence ID" value="KZV43166.1"/>
    <property type="molecule type" value="Genomic_DNA"/>
</dbReference>
<name>A0A2Z7C8I1_9LAMI</name>
<dbReference type="Proteomes" id="UP000250235">
    <property type="component" value="Unassembled WGS sequence"/>
</dbReference>
<evidence type="ECO:0000313" key="3">
    <source>
        <dbReference type="Proteomes" id="UP000250235"/>
    </source>
</evidence>
<feature type="region of interest" description="Disordered" evidence="1">
    <location>
        <begin position="1"/>
        <end position="25"/>
    </location>
</feature>
<proteinExistence type="predicted"/>
<reference evidence="2 3" key="1">
    <citation type="journal article" date="2015" name="Proc. Natl. Acad. Sci. U.S.A.">
        <title>The resurrection genome of Boea hygrometrica: A blueprint for survival of dehydration.</title>
        <authorList>
            <person name="Xiao L."/>
            <person name="Yang G."/>
            <person name="Zhang L."/>
            <person name="Yang X."/>
            <person name="Zhao S."/>
            <person name="Ji Z."/>
            <person name="Zhou Q."/>
            <person name="Hu M."/>
            <person name="Wang Y."/>
            <person name="Chen M."/>
            <person name="Xu Y."/>
            <person name="Jin H."/>
            <person name="Xiao X."/>
            <person name="Hu G."/>
            <person name="Bao F."/>
            <person name="Hu Y."/>
            <person name="Wan P."/>
            <person name="Li L."/>
            <person name="Deng X."/>
            <person name="Kuang T."/>
            <person name="Xiang C."/>
            <person name="Zhu J.K."/>
            <person name="Oliver M.J."/>
            <person name="He Y."/>
        </authorList>
    </citation>
    <scope>NUCLEOTIDE SEQUENCE [LARGE SCALE GENOMIC DNA]</scope>
    <source>
        <strain evidence="3">cv. XS01</strain>
    </source>
</reference>
<keyword evidence="3" id="KW-1185">Reference proteome</keyword>
<protein>
    <submittedName>
        <fullName evidence="2">Uncharacterized protein</fullName>
    </submittedName>
</protein>
<evidence type="ECO:0000313" key="2">
    <source>
        <dbReference type="EMBL" id="KZV43166.1"/>
    </source>
</evidence>
<feature type="compositionally biased region" description="Polar residues" evidence="1">
    <location>
        <begin position="13"/>
        <end position="25"/>
    </location>
</feature>
<organism evidence="2 3">
    <name type="scientific">Dorcoceras hygrometricum</name>
    <dbReference type="NCBI Taxonomy" id="472368"/>
    <lineage>
        <taxon>Eukaryota</taxon>
        <taxon>Viridiplantae</taxon>
        <taxon>Streptophyta</taxon>
        <taxon>Embryophyta</taxon>
        <taxon>Tracheophyta</taxon>
        <taxon>Spermatophyta</taxon>
        <taxon>Magnoliopsida</taxon>
        <taxon>eudicotyledons</taxon>
        <taxon>Gunneridae</taxon>
        <taxon>Pentapetalae</taxon>
        <taxon>asterids</taxon>
        <taxon>lamiids</taxon>
        <taxon>Lamiales</taxon>
        <taxon>Gesneriaceae</taxon>
        <taxon>Didymocarpoideae</taxon>
        <taxon>Trichosporeae</taxon>
        <taxon>Loxocarpinae</taxon>
        <taxon>Dorcoceras</taxon>
    </lineage>
</organism>